<feature type="region of interest" description="Disordered" evidence="6">
    <location>
        <begin position="1"/>
        <end position="30"/>
    </location>
</feature>
<feature type="compositionally biased region" description="Polar residues" evidence="6">
    <location>
        <begin position="15"/>
        <end position="30"/>
    </location>
</feature>
<evidence type="ECO:0000256" key="2">
    <source>
        <dbReference type="ARBA" id="ARBA00009773"/>
    </source>
</evidence>
<dbReference type="InterPro" id="IPR002549">
    <property type="entry name" value="AI-2E-like"/>
</dbReference>
<keyword evidence="5 7" id="KW-0472">Membrane</keyword>
<feature type="transmembrane region" description="Helical" evidence="7">
    <location>
        <begin position="342"/>
        <end position="364"/>
    </location>
</feature>
<evidence type="ECO:0000256" key="4">
    <source>
        <dbReference type="ARBA" id="ARBA00022989"/>
    </source>
</evidence>
<feature type="domain" description="GAF" evidence="8">
    <location>
        <begin position="649"/>
        <end position="796"/>
    </location>
</feature>
<dbReference type="EMBL" id="CP049916">
    <property type="protein sequence ID" value="QIO08087.1"/>
    <property type="molecule type" value="Genomic_DNA"/>
</dbReference>
<evidence type="ECO:0000256" key="7">
    <source>
        <dbReference type="SAM" id="Phobius"/>
    </source>
</evidence>
<dbReference type="Pfam" id="PF01594">
    <property type="entry name" value="AI-2E_transport"/>
    <property type="match status" value="1"/>
</dbReference>
<evidence type="ECO:0000256" key="6">
    <source>
        <dbReference type="SAM" id="MobiDB-lite"/>
    </source>
</evidence>
<keyword evidence="10" id="KW-1185">Reference proteome</keyword>
<keyword evidence="3 7" id="KW-0812">Transmembrane</keyword>
<dbReference type="SMART" id="SM00065">
    <property type="entry name" value="GAF"/>
    <property type="match status" value="1"/>
</dbReference>
<evidence type="ECO:0000313" key="10">
    <source>
        <dbReference type="Proteomes" id="UP000501939"/>
    </source>
</evidence>
<organism evidence="9 10">
    <name type="scientific">Acinetobacter lanii</name>
    <dbReference type="NCBI Taxonomy" id="2715163"/>
    <lineage>
        <taxon>Bacteria</taxon>
        <taxon>Pseudomonadati</taxon>
        <taxon>Pseudomonadota</taxon>
        <taxon>Gammaproteobacteria</taxon>
        <taxon>Moraxellales</taxon>
        <taxon>Moraxellaceae</taxon>
        <taxon>Acinetobacter</taxon>
    </lineage>
</organism>
<dbReference type="InterPro" id="IPR029016">
    <property type="entry name" value="GAF-like_dom_sf"/>
</dbReference>
<dbReference type="SUPFAM" id="SSF55781">
    <property type="entry name" value="GAF domain-like"/>
    <property type="match status" value="1"/>
</dbReference>
<dbReference type="PANTHER" id="PTHR43102:SF2">
    <property type="entry name" value="GAF DOMAIN-CONTAINING PROTEIN"/>
    <property type="match status" value="1"/>
</dbReference>
<proteinExistence type="inferred from homology"/>
<dbReference type="Gene3D" id="3.30.450.40">
    <property type="match status" value="1"/>
</dbReference>
<feature type="transmembrane region" description="Helical" evidence="7">
    <location>
        <begin position="36"/>
        <end position="54"/>
    </location>
</feature>
<reference evidence="9 10" key="1">
    <citation type="submission" date="2020-03" db="EMBL/GenBank/DDBJ databases">
        <authorList>
            <person name="Zhu W."/>
        </authorList>
    </citation>
    <scope>NUCLEOTIDE SEQUENCE [LARGE SCALE GENOMIC DNA]</scope>
    <source>
        <strain evidence="9 10">185</strain>
    </source>
</reference>
<feature type="transmembrane region" description="Helical" evidence="7">
    <location>
        <begin position="193"/>
        <end position="213"/>
    </location>
</feature>
<dbReference type="PANTHER" id="PTHR43102">
    <property type="entry name" value="SLR1143 PROTEIN"/>
    <property type="match status" value="1"/>
</dbReference>
<dbReference type="InterPro" id="IPR003018">
    <property type="entry name" value="GAF"/>
</dbReference>
<feature type="transmembrane region" description="Helical" evidence="7">
    <location>
        <begin position="90"/>
        <end position="111"/>
    </location>
</feature>
<comment type="subcellular location">
    <subcellularLocation>
        <location evidence="1">Membrane</location>
        <topology evidence="1">Multi-pass membrane protein</topology>
    </subcellularLocation>
</comment>
<dbReference type="Proteomes" id="UP000501939">
    <property type="component" value="Chromosome"/>
</dbReference>
<evidence type="ECO:0000256" key="3">
    <source>
        <dbReference type="ARBA" id="ARBA00022692"/>
    </source>
</evidence>
<dbReference type="KEGG" id="alj:G8D99_02965"/>
<feature type="transmembrane region" description="Helical" evidence="7">
    <location>
        <begin position="60"/>
        <end position="78"/>
    </location>
</feature>
<dbReference type="RefSeq" id="WP_166322495.1">
    <property type="nucleotide sequence ID" value="NZ_CP049916.1"/>
</dbReference>
<feature type="transmembrane region" description="Helical" evidence="7">
    <location>
        <begin position="312"/>
        <end position="330"/>
    </location>
</feature>
<dbReference type="Pfam" id="PF01590">
    <property type="entry name" value="GAF"/>
    <property type="match status" value="1"/>
</dbReference>
<comment type="similarity">
    <text evidence="2">Belongs to the autoinducer-2 exporter (AI-2E) (TC 2.A.86) family.</text>
</comment>
<evidence type="ECO:0000256" key="5">
    <source>
        <dbReference type="ARBA" id="ARBA00023136"/>
    </source>
</evidence>
<protein>
    <submittedName>
        <fullName evidence="9">AI-2E family transporter</fullName>
    </submittedName>
</protein>
<sequence length="824" mass="91299">MNNEKSLNIEGPNKTEISSNTDTEQYEQQHASTQRALKTMAGFVIASVIVLALYFGKEIFIPLALSVLLAFLLEPLVSRLKKWGLPQLPSIALVVLMALSVLGGAVTYLGYQLGSLSQELPQYQDTIKQKLNSVKSLTSGPSVWDGAIATVDTIQKSIQTDQPAQQKEGVQQVQVVGAQQSSTDAAVQWGSKILSPLATAGIVFLFVVLILLSRKDLHDRLLKLLGGNLNVGTDALDEAADRIGTYLRMQLLVNVSYGVPMALGLFFIGVPAAIMWGIVAIAMRFVPYVGPMISAVFPITLAFAVDPGWNMVLWTVGLVLLLELISNNVIEPWLYGESTGLSTLAIIIAATFWTSVWGPVGLILSTPLTACLLVLANYIPALSFVKTLIGNEPVLSPPERFYQRLVADDVDDALELAQEQIKQDLPKKPSDEVVVRKVNAFYDEVAIPAIRLFSESHNTDASAEHRLRMQQGLKLFNHQFQNQYPIDQDLSQPQVACVGARWEVDVMASSMLAHGLNLRNISAISHTDAIIQSNVNVLEHLTQQIQMVCISVFHRQPMAQVRLLSQKVRDMLPNAKLIFAIWGNDSDELRDEILRRFEPDAVVNSVNELMLSIDALMLEQGENPARELLAENESERLAALHELSLLNPETLPIYEQFIEEACQAFDVKYAQISLVDDTWVNTPASPLADAKQNPLDAGIAREDSICTHLVHQNESLIIEDIDRDPRFKKNVELSKNKIKFYAGVPLRTKQGLVLGSLCILDKHTRKMTEDDLILLNELAEELMRTLSHEKTKHQKLEEIAKLQNAEVVHSISEIQADPEQPHQA</sequence>
<evidence type="ECO:0000256" key="1">
    <source>
        <dbReference type="ARBA" id="ARBA00004141"/>
    </source>
</evidence>
<name>A0A6G8S1R4_9GAMM</name>
<keyword evidence="4 7" id="KW-1133">Transmembrane helix</keyword>
<feature type="transmembrane region" description="Helical" evidence="7">
    <location>
        <begin position="371"/>
        <end position="389"/>
    </location>
</feature>
<evidence type="ECO:0000259" key="8">
    <source>
        <dbReference type="SMART" id="SM00065"/>
    </source>
</evidence>
<feature type="transmembrane region" description="Helical" evidence="7">
    <location>
        <begin position="285"/>
        <end position="305"/>
    </location>
</feature>
<dbReference type="AlphaFoldDB" id="A0A6G8S1R4"/>
<gene>
    <name evidence="9" type="ORF">G8D99_02965</name>
</gene>
<dbReference type="GO" id="GO:0016020">
    <property type="term" value="C:membrane"/>
    <property type="evidence" value="ECO:0007669"/>
    <property type="project" value="UniProtKB-SubCell"/>
</dbReference>
<evidence type="ECO:0000313" key="9">
    <source>
        <dbReference type="EMBL" id="QIO08087.1"/>
    </source>
</evidence>
<accession>A0A6G8S1R4</accession>
<feature type="transmembrane region" description="Helical" evidence="7">
    <location>
        <begin position="251"/>
        <end position="279"/>
    </location>
</feature>